<evidence type="ECO:0000256" key="1">
    <source>
        <dbReference type="SAM" id="MobiDB-lite"/>
    </source>
</evidence>
<name>A0AAN8TPX6_SOLBU</name>
<proteinExistence type="predicted"/>
<gene>
    <name evidence="2" type="ORF">RDI58_010705</name>
</gene>
<comment type="caution">
    <text evidence="2">The sequence shown here is derived from an EMBL/GenBank/DDBJ whole genome shotgun (WGS) entry which is preliminary data.</text>
</comment>
<evidence type="ECO:0000313" key="3">
    <source>
        <dbReference type="Proteomes" id="UP001371456"/>
    </source>
</evidence>
<dbReference type="AlphaFoldDB" id="A0AAN8TPX6"/>
<accession>A0AAN8TPX6</accession>
<dbReference type="PANTHER" id="PTHR48258">
    <property type="entry name" value="DUF4218 DOMAIN-CONTAINING PROTEIN-RELATED"/>
    <property type="match status" value="1"/>
</dbReference>
<reference evidence="2 3" key="1">
    <citation type="submission" date="2024-02" db="EMBL/GenBank/DDBJ databases">
        <title>de novo genome assembly of Solanum bulbocastanum strain 11H21.</title>
        <authorList>
            <person name="Hosaka A.J."/>
        </authorList>
    </citation>
    <scope>NUCLEOTIDE SEQUENCE [LARGE SCALE GENOMIC DNA]</scope>
    <source>
        <tissue evidence="2">Young leaves</tissue>
    </source>
</reference>
<protein>
    <submittedName>
        <fullName evidence="2">Uncharacterized protein</fullName>
    </submittedName>
</protein>
<dbReference type="PANTHER" id="PTHR48258:SF8">
    <property type="entry name" value="DUF4216 DOMAIN-CONTAINING PROTEIN"/>
    <property type="match status" value="1"/>
</dbReference>
<organism evidence="2 3">
    <name type="scientific">Solanum bulbocastanum</name>
    <name type="common">Wild potato</name>
    <dbReference type="NCBI Taxonomy" id="147425"/>
    <lineage>
        <taxon>Eukaryota</taxon>
        <taxon>Viridiplantae</taxon>
        <taxon>Streptophyta</taxon>
        <taxon>Embryophyta</taxon>
        <taxon>Tracheophyta</taxon>
        <taxon>Spermatophyta</taxon>
        <taxon>Magnoliopsida</taxon>
        <taxon>eudicotyledons</taxon>
        <taxon>Gunneridae</taxon>
        <taxon>Pentapetalae</taxon>
        <taxon>asterids</taxon>
        <taxon>lamiids</taxon>
        <taxon>Solanales</taxon>
        <taxon>Solanaceae</taxon>
        <taxon>Solanoideae</taxon>
        <taxon>Solaneae</taxon>
        <taxon>Solanum</taxon>
    </lineage>
</organism>
<feature type="region of interest" description="Disordered" evidence="1">
    <location>
        <begin position="131"/>
        <end position="155"/>
    </location>
</feature>
<dbReference type="Proteomes" id="UP001371456">
    <property type="component" value="Unassembled WGS sequence"/>
</dbReference>
<dbReference type="EMBL" id="JBANQN010000004">
    <property type="protein sequence ID" value="KAK6791624.1"/>
    <property type="molecule type" value="Genomic_DNA"/>
</dbReference>
<keyword evidence="3" id="KW-1185">Reference proteome</keyword>
<sequence length="155" mass="17982">MDIDSMLGSVMQDLTYYGKIVDIVELDYYGHFKEEPFVLGSQVHQCFYVQDPYDQDRFYVMKTVPINSFNMGDEVESNLPQCYENKPSEHLMGPSIPKDNGEVLLKRNDVLETTIDVPLKEFVAQQLEVEYEEEFEDESTNEFEDGSENDYGDES</sequence>
<evidence type="ECO:0000313" key="2">
    <source>
        <dbReference type="EMBL" id="KAK6791624.1"/>
    </source>
</evidence>